<evidence type="ECO:0000313" key="24">
    <source>
        <dbReference type="Proteomes" id="UP001055439"/>
    </source>
</evidence>
<dbReference type="GO" id="GO:0005886">
    <property type="term" value="C:plasma membrane"/>
    <property type="evidence" value="ECO:0007669"/>
    <property type="project" value="UniProtKB-SubCell"/>
</dbReference>
<dbReference type="EC" id="2.7.11.1" evidence="3"/>
<keyword evidence="15 21" id="KW-1133">Transmembrane helix</keyword>
<feature type="domain" description="Protein kinase" evidence="22">
    <location>
        <begin position="759"/>
        <end position="1031"/>
    </location>
</feature>
<sequence length="1043" mass="115100">MATSTSEYPKPFLALDLPFTNSLRSASFRSILVLCLIHQNVNWRGNGVVASLIFEVVRAVGIESSGARFIEFLTLILISSISSMLKSTVCFYFLAILPVFLVIPISSSLSPETKVLLEIKSYFKDPFNYLESWSELRSSCEFTGIHCDIDSGHVIGISLPNISLSGKISPSISLLPDLTTLELGENAISGVVPSAMANCTNLRVLNLSANFLTGQLPDLSSLQKLQVLDLSKNSFDGRFPAWVTKTSGLVKLVLAKNDFDAGEMPENIGSLKNLTWLFLANCKLRGEMPASIYELTSLETLDLSHNQISGQLSKAISNLSKLYKIEIYQNNLTGVIPPEVANLTLLREFDISGNRFTGKLPPEIGSLERLTVFHVYMNNFSGELPRGFEDLKSLVSFSLYQNSFSGELPSNLGRFSPLEKIDISENNFAGDFPRFLCQNKRLQFLLALDNNFSGEFPESYGECKTLIRFRICQNSFTGRVPDGLWGLPSAVIMDLADNGFIGGISSEIGMSASLTQLYLQNNRFSEELPGELGNLSQLYKLFAHNNSFSGQIPSQFGNLKNLSFLHLQENALAGTIPSALGTCDSLIDLNLAHNSLCGTIPATLASLAFLNSLNLSHNFITGSIPNGLQTLKLSSIDLSDNQLSGEVPAGILLIASEGALYGNEDLCIDTSNQNHRQLRSCSSSNSYKDARWKPIVVVLTILSVTFVLLFGLGFVRFWNLKLKTHFNRRDLEEGEDKDSKWMLQSFHPMVLNRAEILDLDEANLIASGGTGKVYRLDLNRNRGTVAVKKLWNTVGESVLAAEIGTMVKIRHRNIVKLYACLITRKSKYLVLEYMPNGNLYQALRREMKGGRPELDWNKRYMIAVGAAKAIMYLHHDCNPAIIHRDIKSANILLDEEYEAKIADFGIATVDDGSEWSCLAGTHGYIAPELACSLRATKKSDVYSFGVVLLELITGRCPTDPHLGEEDIVSWISSHFKGQDLAEAYDPRLSSFAAECMAKVLEIAIRCTTKRPSSRPTMREVVNMLTDANPASVVTTGKSSSKNW</sequence>
<reference evidence="23" key="1">
    <citation type="submission" date="2022-05" db="EMBL/GenBank/DDBJ databases">
        <title>The Musa troglodytarum L. genome provides insights into the mechanism of non-climacteric behaviour and enrichment of carotenoids.</title>
        <authorList>
            <person name="Wang J."/>
        </authorList>
    </citation>
    <scope>NUCLEOTIDE SEQUENCE</scope>
    <source>
        <tissue evidence="23">Leaf</tissue>
    </source>
</reference>
<keyword evidence="16 21" id="KW-0472">Membrane</keyword>
<dbReference type="FunFam" id="3.80.10.10:FF:000228">
    <property type="entry name" value="Leucine-rich repeat receptor-like serine/threonine-protein kinase BAM1"/>
    <property type="match status" value="1"/>
</dbReference>
<evidence type="ECO:0000256" key="15">
    <source>
        <dbReference type="ARBA" id="ARBA00022989"/>
    </source>
</evidence>
<dbReference type="FunFam" id="1.10.510.10:FF:000417">
    <property type="entry name" value="Leucine-rich repeat receptor-like protein kinase"/>
    <property type="match status" value="1"/>
</dbReference>
<keyword evidence="4" id="KW-1003">Cell membrane</keyword>
<evidence type="ECO:0000256" key="12">
    <source>
        <dbReference type="ARBA" id="ARBA00022741"/>
    </source>
</evidence>
<evidence type="ECO:0000256" key="4">
    <source>
        <dbReference type="ARBA" id="ARBA00022475"/>
    </source>
</evidence>
<evidence type="ECO:0000256" key="6">
    <source>
        <dbReference type="ARBA" id="ARBA00022553"/>
    </source>
</evidence>
<keyword evidence="10" id="KW-0732">Signal</keyword>
<evidence type="ECO:0000259" key="22">
    <source>
        <dbReference type="PROSITE" id="PS50011"/>
    </source>
</evidence>
<evidence type="ECO:0000256" key="8">
    <source>
        <dbReference type="ARBA" id="ARBA00022679"/>
    </source>
</evidence>
<evidence type="ECO:0000256" key="20">
    <source>
        <dbReference type="ARBA" id="ARBA00048679"/>
    </source>
</evidence>
<dbReference type="SUPFAM" id="SSF52047">
    <property type="entry name" value="RNI-like"/>
    <property type="match status" value="1"/>
</dbReference>
<evidence type="ECO:0000256" key="16">
    <source>
        <dbReference type="ARBA" id="ARBA00023136"/>
    </source>
</evidence>
<dbReference type="Gene3D" id="1.10.510.10">
    <property type="entry name" value="Transferase(Phosphotransferase) domain 1"/>
    <property type="match status" value="1"/>
</dbReference>
<dbReference type="InterPro" id="IPR050647">
    <property type="entry name" value="Plant_LRR-RLKs"/>
</dbReference>
<dbReference type="InterPro" id="IPR013210">
    <property type="entry name" value="LRR_N_plant-typ"/>
</dbReference>
<keyword evidence="9 21" id="KW-0812">Transmembrane</keyword>
<dbReference type="PANTHER" id="PTHR48056">
    <property type="entry name" value="LRR RECEPTOR-LIKE SERINE/THREONINE-PROTEIN KINASE-RELATED"/>
    <property type="match status" value="1"/>
</dbReference>
<dbReference type="Gene3D" id="3.80.10.10">
    <property type="entry name" value="Ribonuclease Inhibitor"/>
    <property type="match status" value="5"/>
</dbReference>
<comment type="similarity">
    <text evidence="2">Belongs to the protein kinase superfamily. Ser/Thr protein kinase family.</text>
</comment>
<dbReference type="PROSITE" id="PS50011">
    <property type="entry name" value="PROTEIN_KINASE_DOM"/>
    <property type="match status" value="1"/>
</dbReference>
<evidence type="ECO:0000256" key="17">
    <source>
        <dbReference type="ARBA" id="ARBA00023170"/>
    </source>
</evidence>
<keyword evidence="7" id="KW-0433">Leucine-rich repeat</keyword>
<dbReference type="OrthoDB" id="676979at2759"/>
<feature type="transmembrane region" description="Helical" evidence="21">
    <location>
        <begin position="89"/>
        <end position="109"/>
    </location>
</feature>
<dbReference type="GO" id="GO:0005524">
    <property type="term" value="F:ATP binding"/>
    <property type="evidence" value="ECO:0007669"/>
    <property type="project" value="UniProtKB-KW"/>
</dbReference>
<dbReference type="AlphaFoldDB" id="A0A9E7L2P3"/>
<gene>
    <name evidence="23" type="ORF">MUK42_17502</name>
</gene>
<dbReference type="Gene3D" id="3.30.200.20">
    <property type="entry name" value="Phosphorylase Kinase, domain 1"/>
    <property type="match status" value="1"/>
</dbReference>
<comment type="catalytic activity">
    <reaction evidence="20">
        <text>L-seryl-[protein] + ATP = O-phospho-L-seryl-[protein] + ADP + H(+)</text>
        <dbReference type="Rhea" id="RHEA:17989"/>
        <dbReference type="Rhea" id="RHEA-COMP:9863"/>
        <dbReference type="Rhea" id="RHEA-COMP:11604"/>
        <dbReference type="ChEBI" id="CHEBI:15378"/>
        <dbReference type="ChEBI" id="CHEBI:29999"/>
        <dbReference type="ChEBI" id="CHEBI:30616"/>
        <dbReference type="ChEBI" id="CHEBI:83421"/>
        <dbReference type="ChEBI" id="CHEBI:456216"/>
        <dbReference type="EC" id="2.7.11.1"/>
    </reaction>
</comment>
<evidence type="ECO:0000256" key="14">
    <source>
        <dbReference type="ARBA" id="ARBA00022840"/>
    </source>
</evidence>
<dbReference type="InterPro" id="IPR008271">
    <property type="entry name" value="Ser/Thr_kinase_AS"/>
</dbReference>
<dbReference type="SMART" id="SM00369">
    <property type="entry name" value="LRR_TYP"/>
    <property type="match status" value="7"/>
</dbReference>
<dbReference type="PROSITE" id="PS51450">
    <property type="entry name" value="LRR"/>
    <property type="match status" value="3"/>
</dbReference>
<dbReference type="Pfam" id="PF00560">
    <property type="entry name" value="LRR_1"/>
    <property type="match status" value="7"/>
</dbReference>
<keyword evidence="12" id="KW-0547">Nucleotide-binding</keyword>
<keyword evidence="14" id="KW-0067">ATP-binding</keyword>
<dbReference type="PANTHER" id="PTHR48056:SF20">
    <property type="entry name" value="PROTEIN KINASE DOMAIN-CONTAINING PROTEIN"/>
    <property type="match status" value="1"/>
</dbReference>
<evidence type="ECO:0000256" key="7">
    <source>
        <dbReference type="ARBA" id="ARBA00022614"/>
    </source>
</evidence>
<dbReference type="GO" id="GO:0004674">
    <property type="term" value="F:protein serine/threonine kinase activity"/>
    <property type="evidence" value="ECO:0007669"/>
    <property type="project" value="UniProtKB-KW"/>
</dbReference>
<evidence type="ECO:0000256" key="10">
    <source>
        <dbReference type="ARBA" id="ARBA00022729"/>
    </source>
</evidence>
<dbReference type="InterPro" id="IPR001611">
    <property type="entry name" value="Leu-rich_rpt"/>
</dbReference>
<dbReference type="FunFam" id="3.80.10.10:FF:000383">
    <property type="entry name" value="Leucine-rich repeat receptor protein kinase EMS1"/>
    <property type="match status" value="1"/>
</dbReference>
<evidence type="ECO:0000256" key="18">
    <source>
        <dbReference type="ARBA" id="ARBA00023180"/>
    </source>
</evidence>
<dbReference type="Pfam" id="PF00069">
    <property type="entry name" value="Pkinase"/>
    <property type="match status" value="1"/>
</dbReference>
<dbReference type="SMART" id="SM00220">
    <property type="entry name" value="S_TKc"/>
    <property type="match status" value="1"/>
</dbReference>
<accession>A0A9E7L2P3</accession>
<protein>
    <recommendedName>
        <fullName evidence="3">non-specific serine/threonine protein kinase</fullName>
        <ecNumber evidence="3">2.7.11.1</ecNumber>
    </recommendedName>
</protein>
<evidence type="ECO:0000256" key="2">
    <source>
        <dbReference type="ARBA" id="ARBA00008684"/>
    </source>
</evidence>
<comment type="catalytic activity">
    <reaction evidence="19">
        <text>L-threonyl-[protein] + ATP = O-phospho-L-threonyl-[protein] + ADP + H(+)</text>
        <dbReference type="Rhea" id="RHEA:46608"/>
        <dbReference type="Rhea" id="RHEA-COMP:11060"/>
        <dbReference type="Rhea" id="RHEA-COMP:11605"/>
        <dbReference type="ChEBI" id="CHEBI:15378"/>
        <dbReference type="ChEBI" id="CHEBI:30013"/>
        <dbReference type="ChEBI" id="CHEBI:30616"/>
        <dbReference type="ChEBI" id="CHEBI:61977"/>
        <dbReference type="ChEBI" id="CHEBI:456216"/>
        <dbReference type="EC" id="2.7.11.1"/>
    </reaction>
</comment>
<dbReference type="InterPro" id="IPR011009">
    <property type="entry name" value="Kinase-like_dom_sf"/>
</dbReference>
<dbReference type="Proteomes" id="UP001055439">
    <property type="component" value="Chromosome 8"/>
</dbReference>
<evidence type="ECO:0000256" key="5">
    <source>
        <dbReference type="ARBA" id="ARBA00022527"/>
    </source>
</evidence>
<dbReference type="PROSITE" id="PS00108">
    <property type="entry name" value="PROTEIN_KINASE_ST"/>
    <property type="match status" value="1"/>
</dbReference>
<keyword evidence="8" id="KW-0808">Transferase</keyword>
<keyword evidence="6" id="KW-0597">Phosphoprotein</keyword>
<evidence type="ECO:0000256" key="3">
    <source>
        <dbReference type="ARBA" id="ARBA00012513"/>
    </source>
</evidence>
<dbReference type="SUPFAM" id="SSF52058">
    <property type="entry name" value="L domain-like"/>
    <property type="match status" value="1"/>
</dbReference>
<evidence type="ECO:0000256" key="13">
    <source>
        <dbReference type="ARBA" id="ARBA00022777"/>
    </source>
</evidence>
<organism evidence="23 24">
    <name type="scientific">Musa troglodytarum</name>
    <name type="common">fe'i banana</name>
    <dbReference type="NCBI Taxonomy" id="320322"/>
    <lineage>
        <taxon>Eukaryota</taxon>
        <taxon>Viridiplantae</taxon>
        <taxon>Streptophyta</taxon>
        <taxon>Embryophyta</taxon>
        <taxon>Tracheophyta</taxon>
        <taxon>Spermatophyta</taxon>
        <taxon>Magnoliopsida</taxon>
        <taxon>Liliopsida</taxon>
        <taxon>Zingiberales</taxon>
        <taxon>Musaceae</taxon>
        <taxon>Musa</taxon>
    </lineage>
</organism>
<comment type="subcellular location">
    <subcellularLocation>
        <location evidence="1">Cell membrane</location>
        <topology evidence="1">Single-pass membrane protein</topology>
    </subcellularLocation>
</comment>
<evidence type="ECO:0000313" key="23">
    <source>
        <dbReference type="EMBL" id="URE35704.1"/>
    </source>
</evidence>
<keyword evidence="13 23" id="KW-0418">Kinase</keyword>
<keyword evidence="18" id="KW-0325">Glycoprotein</keyword>
<evidence type="ECO:0000256" key="19">
    <source>
        <dbReference type="ARBA" id="ARBA00047899"/>
    </source>
</evidence>
<proteinExistence type="inferred from homology"/>
<dbReference type="InterPro" id="IPR003591">
    <property type="entry name" value="Leu-rich_rpt_typical-subtyp"/>
</dbReference>
<dbReference type="FunFam" id="3.80.10.10:FF:000215">
    <property type="entry name" value="Receptor-like protein kinase HSL1"/>
    <property type="match status" value="1"/>
</dbReference>
<dbReference type="GO" id="GO:0033612">
    <property type="term" value="F:receptor serine/threonine kinase binding"/>
    <property type="evidence" value="ECO:0007669"/>
    <property type="project" value="TreeGrafter"/>
</dbReference>
<keyword evidence="5" id="KW-0723">Serine/threonine-protein kinase</keyword>
<dbReference type="SMART" id="SM00365">
    <property type="entry name" value="LRR_SD22"/>
    <property type="match status" value="2"/>
</dbReference>
<keyword evidence="17 23" id="KW-0675">Receptor</keyword>
<keyword evidence="11" id="KW-0677">Repeat</keyword>
<evidence type="ECO:0000256" key="1">
    <source>
        <dbReference type="ARBA" id="ARBA00004162"/>
    </source>
</evidence>
<keyword evidence="24" id="KW-1185">Reference proteome</keyword>
<dbReference type="InterPro" id="IPR000719">
    <property type="entry name" value="Prot_kinase_dom"/>
</dbReference>
<dbReference type="InterPro" id="IPR032675">
    <property type="entry name" value="LRR_dom_sf"/>
</dbReference>
<name>A0A9E7L2P3_9LILI</name>
<evidence type="ECO:0000256" key="9">
    <source>
        <dbReference type="ARBA" id="ARBA00022692"/>
    </source>
</evidence>
<dbReference type="SUPFAM" id="SSF56112">
    <property type="entry name" value="Protein kinase-like (PK-like)"/>
    <property type="match status" value="1"/>
</dbReference>
<feature type="transmembrane region" description="Helical" evidence="21">
    <location>
        <begin position="695"/>
        <end position="719"/>
    </location>
</feature>
<evidence type="ECO:0000256" key="11">
    <source>
        <dbReference type="ARBA" id="ARBA00022737"/>
    </source>
</evidence>
<dbReference type="Pfam" id="PF08263">
    <property type="entry name" value="LRRNT_2"/>
    <property type="match status" value="1"/>
</dbReference>
<evidence type="ECO:0000256" key="21">
    <source>
        <dbReference type="SAM" id="Phobius"/>
    </source>
</evidence>
<dbReference type="EMBL" id="CP097510">
    <property type="protein sequence ID" value="URE35704.1"/>
    <property type="molecule type" value="Genomic_DNA"/>
</dbReference>